<feature type="coiled-coil region" evidence="1">
    <location>
        <begin position="312"/>
        <end position="339"/>
    </location>
</feature>
<organism evidence="2 3">
    <name type="scientific">Triparma columacea</name>
    <dbReference type="NCBI Taxonomy" id="722753"/>
    <lineage>
        <taxon>Eukaryota</taxon>
        <taxon>Sar</taxon>
        <taxon>Stramenopiles</taxon>
        <taxon>Ochrophyta</taxon>
        <taxon>Bolidophyceae</taxon>
        <taxon>Parmales</taxon>
        <taxon>Triparmaceae</taxon>
        <taxon>Triparma</taxon>
    </lineage>
</organism>
<accession>A0A9W7L1W5</accession>
<evidence type="ECO:0008006" key="4">
    <source>
        <dbReference type="Google" id="ProtNLM"/>
    </source>
</evidence>
<evidence type="ECO:0000313" key="2">
    <source>
        <dbReference type="EMBL" id="GMI23490.1"/>
    </source>
</evidence>
<sequence>MEEPEYIRMLKPAKYRVQDGVEMKSTDLVSFPVSGSEGGGRAKRFVASGDSGGGGGEEVDFQGLAFTAPFKLLSDEGVRDLKNVILDNEQHCRSLPGRAAKSLRGLGYRSQFIRDLNYSPSVLSHLSSMSGCPLGPHHMPSNLSQTNFGEIGADKPVDVWHIDSVDYVLVILLSDASNMVGGDLLVARLNGGDPALAIETINTRGIDPSEFDKASYPGPGHAILMQGSRIAHCVTPVVEAVEPRLTVVNSYQSLNVFEEDKTRFVTYRDVDGVDTARYEYARHKAWRVKGQLEYLLRGGEGGEGGKGMFEDNGMILDILENAEEELKRARELVSGKAIDERPYKVTGE</sequence>
<evidence type="ECO:0000313" key="3">
    <source>
        <dbReference type="Proteomes" id="UP001165065"/>
    </source>
</evidence>
<evidence type="ECO:0000256" key="1">
    <source>
        <dbReference type="SAM" id="Coils"/>
    </source>
</evidence>
<dbReference type="PANTHER" id="PTHR41677">
    <property type="entry name" value="YALI0B19030P"/>
    <property type="match status" value="1"/>
</dbReference>
<name>A0A9W7L1W5_9STRA</name>
<dbReference type="OrthoDB" id="10256055at2759"/>
<comment type="caution">
    <text evidence="2">The sequence shown here is derived from an EMBL/GenBank/DDBJ whole genome shotgun (WGS) entry which is preliminary data.</text>
</comment>
<reference evidence="3" key="1">
    <citation type="journal article" date="2023" name="Commun. Biol.">
        <title>Genome analysis of Parmales, the sister group of diatoms, reveals the evolutionary specialization of diatoms from phago-mixotrophs to photoautotrophs.</title>
        <authorList>
            <person name="Ban H."/>
            <person name="Sato S."/>
            <person name="Yoshikawa S."/>
            <person name="Yamada K."/>
            <person name="Nakamura Y."/>
            <person name="Ichinomiya M."/>
            <person name="Sato N."/>
            <person name="Blanc-Mathieu R."/>
            <person name="Endo H."/>
            <person name="Kuwata A."/>
            <person name="Ogata H."/>
        </authorList>
    </citation>
    <scope>NUCLEOTIDE SEQUENCE [LARGE SCALE GENOMIC DNA]</scope>
</reference>
<dbReference type="EMBL" id="BRYA01000570">
    <property type="protein sequence ID" value="GMI23490.1"/>
    <property type="molecule type" value="Genomic_DNA"/>
</dbReference>
<protein>
    <recommendedName>
        <fullName evidence="4">Fe2OG dioxygenase domain-containing protein</fullName>
    </recommendedName>
</protein>
<dbReference type="AlphaFoldDB" id="A0A9W7L1W5"/>
<proteinExistence type="predicted"/>
<gene>
    <name evidence="2" type="ORF">TrCOL_g1881</name>
</gene>
<keyword evidence="3" id="KW-1185">Reference proteome</keyword>
<dbReference type="PANTHER" id="PTHR41677:SF1">
    <property type="entry name" value="FE2OG DIOXYGENASE DOMAIN-CONTAINING PROTEIN"/>
    <property type="match status" value="1"/>
</dbReference>
<dbReference type="Proteomes" id="UP001165065">
    <property type="component" value="Unassembled WGS sequence"/>
</dbReference>
<keyword evidence="1" id="KW-0175">Coiled coil</keyword>